<dbReference type="Proteomes" id="UP001153076">
    <property type="component" value="Unassembled WGS sequence"/>
</dbReference>
<evidence type="ECO:0000313" key="1">
    <source>
        <dbReference type="EMBL" id="KAJ8432820.1"/>
    </source>
</evidence>
<protein>
    <submittedName>
        <fullName evidence="1">Uncharacterized protein</fullName>
    </submittedName>
</protein>
<dbReference type="EMBL" id="JAKOGI010000581">
    <property type="protein sequence ID" value="KAJ8432820.1"/>
    <property type="molecule type" value="Genomic_DNA"/>
</dbReference>
<keyword evidence="2" id="KW-1185">Reference proteome</keyword>
<sequence>MERKIHLTPWGLITCHKGKGGLGEPQMRALNAAFLMKLGWQMVFELDKVWARGAPSITITPPLVPLLWHSTVWRGLVENLHLVRENMAMLVGDERAMRFWLDRWAEPSPLLIFAMQYVPLAELKRHVHDYWNDQGGWKWDELVDFLPHPILARITSFELLEEGVADNYYRIDKKEGQFTLQSAISIVQEGPATLPEES</sequence>
<organism evidence="1 2">
    <name type="scientific">Carnegiea gigantea</name>
    <dbReference type="NCBI Taxonomy" id="171969"/>
    <lineage>
        <taxon>Eukaryota</taxon>
        <taxon>Viridiplantae</taxon>
        <taxon>Streptophyta</taxon>
        <taxon>Embryophyta</taxon>
        <taxon>Tracheophyta</taxon>
        <taxon>Spermatophyta</taxon>
        <taxon>Magnoliopsida</taxon>
        <taxon>eudicotyledons</taxon>
        <taxon>Gunneridae</taxon>
        <taxon>Pentapetalae</taxon>
        <taxon>Caryophyllales</taxon>
        <taxon>Cactineae</taxon>
        <taxon>Cactaceae</taxon>
        <taxon>Cactoideae</taxon>
        <taxon>Echinocereeae</taxon>
        <taxon>Carnegiea</taxon>
    </lineage>
</organism>
<dbReference type="OrthoDB" id="1750675at2759"/>
<evidence type="ECO:0000313" key="2">
    <source>
        <dbReference type="Proteomes" id="UP001153076"/>
    </source>
</evidence>
<dbReference type="AlphaFoldDB" id="A0A9Q1JXR8"/>
<name>A0A9Q1JXR8_9CARY</name>
<accession>A0A9Q1JXR8</accession>
<comment type="caution">
    <text evidence="1">The sequence shown here is derived from an EMBL/GenBank/DDBJ whole genome shotgun (WGS) entry which is preliminary data.</text>
</comment>
<reference evidence="1" key="1">
    <citation type="submission" date="2022-04" db="EMBL/GenBank/DDBJ databases">
        <title>Carnegiea gigantea Genome sequencing and assembly v2.</title>
        <authorList>
            <person name="Copetti D."/>
            <person name="Sanderson M.J."/>
            <person name="Burquez A."/>
            <person name="Wojciechowski M.F."/>
        </authorList>
    </citation>
    <scope>NUCLEOTIDE SEQUENCE</scope>
    <source>
        <strain evidence="1">SGP5-SGP5p</strain>
        <tissue evidence="1">Aerial part</tissue>
    </source>
</reference>
<proteinExistence type="predicted"/>
<gene>
    <name evidence="1" type="ORF">Cgig2_008534</name>
</gene>